<keyword evidence="2" id="KW-1185">Reference proteome</keyword>
<accession>A0A4Q1KCS1</accession>
<reference evidence="2" key="1">
    <citation type="submission" date="2019-01" db="EMBL/GenBank/DDBJ databases">
        <title>Cytophagaceae bacterium strain CAR-16.</title>
        <authorList>
            <person name="Chen W.-M."/>
        </authorList>
    </citation>
    <scope>NUCLEOTIDE SEQUENCE [LARGE SCALE GENOMIC DNA]</scope>
    <source>
        <strain evidence="2">CHR27</strain>
    </source>
</reference>
<evidence type="ECO:0000313" key="1">
    <source>
        <dbReference type="EMBL" id="RXR24948.1"/>
    </source>
</evidence>
<organism evidence="1 2">
    <name type="scientific">Sphingobium fluviale</name>
    <dbReference type="NCBI Taxonomy" id="2506423"/>
    <lineage>
        <taxon>Bacteria</taxon>
        <taxon>Pseudomonadati</taxon>
        <taxon>Pseudomonadota</taxon>
        <taxon>Alphaproteobacteria</taxon>
        <taxon>Sphingomonadales</taxon>
        <taxon>Sphingomonadaceae</taxon>
        <taxon>Sphingobium</taxon>
    </lineage>
</organism>
<protein>
    <submittedName>
        <fullName evidence="1">DUF2513 domain-containing protein</fullName>
    </submittedName>
</protein>
<sequence>MKRDMDLVRNLLLEIEDGRRAFDLLTPEIAEILGEDGAGKMPREQAELIEYHLALLDEAGLITIQAKLSGAVWQIGQITWAGHDFLDTIRDPAIWRETKAGAKQAGGFSIELLKALAKGLIKKKIEQHTGVELDL</sequence>
<proteinExistence type="predicted"/>
<dbReference type="InterPro" id="IPR019650">
    <property type="entry name" value="DUF2513"/>
</dbReference>
<dbReference type="RefSeq" id="WP_066284193.1">
    <property type="nucleotide sequence ID" value="NZ_SBKP01000025.1"/>
</dbReference>
<evidence type="ECO:0000313" key="2">
    <source>
        <dbReference type="Proteomes" id="UP000290958"/>
    </source>
</evidence>
<dbReference type="Proteomes" id="UP000290958">
    <property type="component" value="Unassembled WGS sequence"/>
</dbReference>
<dbReference type="AlphaFoldDB" id="A0A4Q1KCS1"/>
<comment type="caution">
    <text evidence="1">The sequence shown here is derived from an EMBL/GenBank/DDBJ whole genome shotgun (WGS) entry which is preliminary data.</text>
</comment>
<dbReference type="EMBL" id="SBKP01000025">
    <property type="protein sequence ID" value="RXR24948.1"/>
    <property type="molecule type" value="Genomic_DNA"/>
</dbReference>
<dbReference type="Pfam" id="PF10711">
    <property type="entry name" value="DUF2513"/>
    <property type="match status" value="1"/>
</dbReference>
<name>A0A4Q1KCS1_9SPHN</name>
<dbReference type="OrthoDB" id="6960201at2"/>
<gene>
    <name evidence="1" type="ORF">EQG66_14735</name>
</gene>